<evidence type="ECO:0000313" key="3">
    <source>
        <dbReference type="EMBL" id="GGH48738.1"/>
    </source>
</evidence>
<sequence>MKRRILLTFLLQLVTCFATGAQSLPGKKISSAALLTDLAMIRSAVVALHPGLGRFEPRERFLHSLDSVKTVVAGADSTTFVSFFRMVNPVLARLRCGHTKFFAPMKEFPFYFFTDKLIPMIVRFDNSDRLLVTHSSYPQAVGKYVMHINGQSIESVLRALRPHMMVDGFVQSSADAQIQQYFSAWYADFIQGSTGSFSVGLTDGTETSTVIEMMGINVGAWQALNRKNSYLTGLNQLSFPSDTVARLRIANFYSSEGDKHFRHFLDSVFTEIGSRPVRQLIIDVRGNEGGNDALGKHLYAYIATKDFRYYDRIEVKVKRKKDVPDRGHVYLPRFLGLARLVIKKDSQGRLVFKKHQNFGTHHPRRGAYTGKVVFLMDGLSYSVTSEFLAVARDENRGVFMGEESGGTYHGDNSGTFAIYKLPSTGLDLGIPLGGYYSAVKPEPTPGRGILPDVTIKPSREDLLTGTDPANAFLVR</sequence>
<feature type="signal peptide" evidence="1">
    <location>
        <begin position="1"/>
        <end position="20"/>
    </location>
</feature>
<dbReference type="Proteomes" id="UP000600214">
    <property type="component" value="Unassembled WGS sequence"/>
</dbReference>
<reference evidence="4" key="1">
    <citation type="journal article" date="2019" name="Int. J. Syst. Evol. Microbiol.">
        <title>The Global Catalogue of Microorganisms (GCM) 10K type strain sequencing project: providing services to taxonomists for standard genome sequencing and annotation.</title>
        <authorList>
            <consortium name="The Broad Institute Genomics Platform"/>
            <consortium name="The Broad Institute Genome Sequencing Center for Infectious Disease"/>
            <person name="Wu L."/>
            <person name="Ma J."/>
        </authorList>
    </citation>
    <scope>NUCLEOTIDE SEQUENCE [LARGE SCALE GENOMIC DNA]</scope>
    <source>
        <strain evidence="4">CGMCC 1.15288</strain>
    </source>
</reference>
<dbReference type="Gene3D" id="3.90.226.10">
    <property type="entry name" value="2-enoyl-CoA Hydratase, Chain A, domain 1"/>
    <property type="match status" value="1"/>
</dbReference>
<feature type="chain" id="PRO_5046140647" description="Tail specific protease domain-containing protein" evidence="1">
    <location>
        <begin position="21"/>
        <end position="475"/>
    </location>
</feature>
<comment type="caution">
    <text evidence="3">The sequence shown here is derived from an EMBL/GenBank/DDBJ whole genome shotgun (WGS) entry which is preliminary data.</text>
</comment>
<name>A0ABQ1Z6A6_9BACT</name>
<keyword evidence="4" id="KW-1185">Reference proteome</keyword>
<evidence type="ECO:0000313" key="4">
    <source>
        <dbReference type="Proteomes" id="UP000600214"/>
    </source>
</evidence>
<dbReference type="InterPro" id="IPR029045">
    <property type="entry name" value="ClpP/crotonase-like_dom_sf"/>
</dbReference>
<feature type="domain" description="Tail specific protease" evidence="2">
    <location>
        <begin position="244"/>
        <end position="454"/>
    </location>
</feature>
<accession>A0ABQ1Z6A6</accession>
<dbReference type="RefSeq" id="WP_188937586.1">
    <property type="nucleotide sequence ID" value="NZ_BMIA01000004.1"/>
</dbReference>
<evidence type="ECO:0000256" key="1">
    <source>
        <dbReference type="SAM" id="SignalP"/>
    </source>
</evidence>
<organism evidence="3 4">
    <name type="scientific">Dyadobacter endophyticus</name>
    <dbReference type="NCBI Taxonomy" id="1749036"/>
    <lineage>
        <taxon>Bacteria</taxon>
        <taxon>Pseudomonadati</taxon>
        <taxon>Bacteroidota</taxon>
        <taxon>Cytophagia</taxon>
        <taxon>Cytophagales</taxon>
        <taxon>Spirosomataceae</taxon>
        <taxon>Dyadobacter</taxon>
    </lineage>
</organism>
<dbReference type="InterPro" id="IPR005151">
    <property type="entry name" value="Tail-specific_protease"/>
</dbReference>
<keyword evidence="1" id="KW-0732">Signal</keyword>
<dbReference type="Pfam" id="PF03572">
    <property type="entry name" value="Peptidase_S41"/>
    <property type="match status" value="1"/>
</dbReference>
<evidence type="ECO:0000259" key="2">
    <source>
        <dbReference type="Pfam" id="PF03572"/>
    </source>
</evidence>
<gene>
    <name evidence="3" type="ORF">GCM10007423_50150</name>
</gene>
<dbReference type="SUPFAM" id="SSF52096">
    <property type="entry name" value="ClpP/crotonase"/>
    <property type="match status" value="1"/>
</dbReference>
<proteinExistence type="predicted"/>
<protein>
    <recommendedName>
        <fullName evidence="2">Tail specific protease domain-containing protein</fullName>
    </recommendedName>
</protein>
<dbReference type="EMBL" id="BMIA01000004">
    <property type="protein sequence ID" value="GGH48738.1"/>
    <property type="molecule type" value="Genomic_DNA"/>
</dbReference>